<evidence type="ECO:0000256" key="5">
    <source>
        <dbReference type="ARBA" id="ARBA00022989"/>
    </source>
</evidence>
<evidence type="ECO:0000259" key="8">
    <source>
        <dbReference type="PROSITE" id="PS50146"/>
    </source>
</evidence>
<comment type="caution">
    <text evidence="9">The sequence shown here is derived from an EMBL/GenBank/DDBJ whole genome shotgun (WGS) entry which is preliminary data.</text>
</comment>
<dbReference type="SMART" id="SM00014">
    <property type="entry name" value="acidPPc"/>
    <property type="match status" value="1"/>
</dbReference>
<keyword evidence="6" id="KW-0472">Membrane</keyword>
<dbReference type="Gene3D" id="3.40.50.10330">
    <property type="entry name" value="Probable inorganic polyphosphate/atp-NAD kinase, domain 1"/>
    <property type="match status" value="1"/>
</dbReference>
<keyword evidence="2" id="KW-1003">Cell membrane</keyword>
<dbReference type="Pfam" id="PF00781">
    <property type="entry name" value="DAGK_cat"/>
    <property type="match status" value="1"/>
</dbReference>
<dbReference type="InterPro" id="IPR036938">
    <property type="entry name" value="PAP2/HPO_sf"/>
</dbReference>
<dbReference type="EMBL" id="QEOP01000002">
    <property type="protein sequence ID" value="PVZ94499.1"/>
    <property type="molecule type" value="Genomic_DNA"/>
</dbReference>
<dbReference type="Proteomes" id="UP000244893">
    <property type="component" value="Unassembled WGS sequence"/>
</dbReference>
<evidence type="ECO:0000313" key="9">
    <source>
        <dbReference type="EMBL" id="PVZ94499.1"/>
    </source>
</evidence>
<dbReference type="Gene3D" id="2.60.200.40">
    <property type="match status" value="1"/>
</dbReference>
<evidence type="ECO:0000313" key="10">
    <source>
        <dbReference type="Proteomes" id="UP000244893"/>
    </source>
</evidence>
<dbReference type="GO" id="GO:0016787">
    <property type="term" value="F:hydrolase activity"/>
    <property type="evidence" value="ECO:0007669"/>
    <property type="project" value="UniProtKB-KW"/>
</dbReference>
<dbReference type="SUPFAM" id="SSF48317">
    <property type="entry name" value="Acid phosphatase/Vanadium-dependent haloperoxidase"/>
    <property type="match status" value="1"/>
</dbReference>
<keyword evidence="4" id="KW-0378">Hydrolase</keyword>
<dbReference type="SUPFAM" id="SSF111331">
    <property type="entry name" value="NAD kinase/diacylglycerol kinase-like"/>
    <property type="match status" value="1"/>
</dbReference>
<dbReference type="PANTHER" id="PTHR14969">
    <property type="entry name" value="SPHINGOSINE-1-PHOSPHATE PHOSPHOHYDROLASE"/>
    <property type="match status" value="1"/>
</dbReference>
<evidence type="ECO:0000256" key="2">
    <source>
        <dbReference type="ARBA" id="ARBA00022475"/>
    </source>
</evidence>
<dbReference type="RefSeq" id="WP_116757010.1">
    <property type="nucleotide sequence ID" value="NZ_JBHUEX010000001.1"/>
</dbReference>
<dbReference type="GO" id="GO:0005886">
    <property type="term" value="C:plasma membrane"/>
    <property type="evidence" value="ECO:0007669"/>
    <property type="project" value="UniProtKB-SubCell"/>
</dbReference>
<keyword evidence="3" id="KW-0812">Transmembrane</keyword>
<evidence type="ECO:0000256" key="1">
    <source>
        <dbReference type="ARBA" id="ARBA00004651"/>
    </source>
</evidence>
<dbReference type="AlphaFoldDB" id="A0A2V1HTX7"/>
<gene>
    <name evidence="9" type="ORF">DDQ50_12415</name>
</gene>
<reference evidence="9 10" key="1">
    <citation type="submission" date="2018-05" db="EMBL/GenBank/DDBJ databases">
        <title>Amnibacterium sp. M8JJ-5, whole genome shotgun sequence.</title>
        <authorList>
            <person name="Tuo L."/>
        </authorList>
    </citation>
    <scope>NUCLEOTIDE SEQUENCE [LARGE SCALE GENOMIC DNA]</scope>
    <source>
        <strain evidence="9 10">M8JJ-5</strain>
    </source>
</reference>
<name>A0A2V1HTX7_9MICO</name>
<accession>A0A2V1HTX7</accession>
<organism evidence="9 10">
    <name type="scientific">Amnibacterium flavum</name>
    <dbReference type="NCBI Taxonomy" id="2173173"/>
    <lineage>
        <taxon>Bacteria</taxon>
        <taxon>Bacillati</taxon>
        <taxon>Actinomycetota</taxon>
        <taxon>Actinomycetes</taxon>
        <taxon>Micrococcales</taxon>
        <taxon>Microbacteriaceae</taxon>
        <taxon>Amnibacterium</taxon>
    </lineage>
</organism>
<evidence type="ECO:0000256" key="7">
    <source>
        <dbReference type="SAM" id="MobiDB-lite"/>
    </source>
</evidence>
<dbReference type="Pfam" id="PF01569">
    <property type="entry name" value="PAP2"/>
    <property type="match status" value="1"/>
</dbReference>
<evidence type="ECO:0000256" key="3">
    <source>
        <dbReference type="ARBA" id="ARBA00022692"/>
    </source>
</evidence>
<protein>
    <recommendedName>
        <fullName evidence="8">DAGKc domain-containing protein</fullName>
    </recommendedName>
</protein>
<proteinExistence type="predicted"/>
<dbReference type="GO" id="GO:0016301">
    <property type="term" value="F:kinase activity"/>
    <property type="evidence" value="ECO:0007669"/>
    <property type="project" value="InterPro"/>
</dbReference>
<dbReference type="OrthoDB" id="5242960at2"/>
<dbReference type="InterPro" id="IPR001206">
    <property type="entry name" value="Diacylglycerol_kinase_cat_dom"/>
</dbReference>
<comment type="subcellular location">
    <subcellularLocation>
        <location evidence="1">Cell membrane</location>
        <topology evidence="1">Multi-pass membrane protein</topology>
    </subcellularLocation>
</comment>
<dbReference type="PANTHER" id="PTHR14969:SF62">
    <property type="entry name" value="DECAPRENYLPHOSPHORYL-5-PHOSPHORIBOSE PHOSPHATASE RV3807C-RELATED"/>
    <property type="match status" value="1"/>
</dbReference>
<evidence type="ECO:0000256" key="4">
    <source>
        <dbReference type="ARBA" id="ARBA00022801"/>
    </source>
</evidence>
<sequence>MRPSTARHPIVAYKRAKLLPDWVRHMDRAAGDALNAQYAHPQLDRGYRRLSRLADRGRLWFAIAGLLMLLGRRRAALRGVASLTAASLVANLVAKKLFGGPRPLLADIPVGRQLKKYPSSASFPSGHSASAAAFATGVALESPLAGAIVAPVAAAVAYSRLHVGAHWLSDVLGGVTLGAGVAVLGRLVVPAEVPTAMPMPETGAAVELPASDDGTGVFIVMNSSAGNDVVRMDPSTVIERRLPNATLHRMSREEKLDEVVRHAMTSAERPRVLGVCGGDGSVSRMAQLAREFELPLLVLPGGTFNHFARAAGVATLDKAIDALAAGTGLRVAVADLDIARDGGSPGSTTVLNAASVGIYPDFIAERKRWKKQLGKWLAGLVAATHALRAAEPVDISIDGRRARIWSLFVSVGRNEPEQIATMQRRSLDDDVLDIRILHARGSRFRAVMSMAFGRKTSSVLRLLHLLPRRSDIESFTRTDLDVNVGPRAVGTPGLTHDGELEQPETGSYRASIKIQPSALDVYAPTGSRTQS</sequence>
<evidence type="ECO:0000256" key="6">
    <source>
        <dbReference type="ARBA" id="ARBA00023136"/>
    </source>
</evidence>
<dbReference type="PROSITE" id="PS50146">
    <property type="entry name" value="DAGK"/>
    <property type="match status" value="1"/>
</dbReference>
<dbReference type="InterPro" id="IPR000326">
    <property type="entry name" value="PAP2/HPO"/>
</dbReference>
<dbReference type="InterPro" id="IPR016064">
    <property type="entry name" value="NAD/diacylglycerol_kinase_sf"/>
</dbReference>
<feature type="domain" description="DAGKc" evidence="8">
    <location>
        <begin position="258"/>
        <end position="340"/>
    </location>
</feature>
<keyword evidence="5" id="KW-1133">Transmembrane helix</keyword>
<feature type="region of interest" description="Disordered" evidence="7">
    <location>
        <begin position="486"/>
        <end position="508"/>
    </location>
</feature>
<keyword evidence="10" id="KW-1185">Reference proteome</keyword>
<dbReference type="Gene3D" id="1.20.144.10">
    <property type="entry name" value="Phosphatidic acid phosphatase type 2/haloperoxidase"/>
    <property type="match status" value="1"/>
</dbReference>
<dbReference type="InterPro" id="IPR017438">
    <property type="entry name" value="ATP-NAD_kinase_N"/>
</dbReference>